<gene>
    <name evidence="2" type="ORF">A2U01_0017206</name>
</gene>
<keyword evidence="3" id="KW-1185">Reference proteome</keyword>
<name>A0A392N9D8_9FABA</name>
<dbReference type="AlphaFoldDB" id="A0A392N9D8"/>
<accession>A0A392N9D8</accession>
<organism evidence="2 3">
    <name type="scientific">Trifolium medium</name>
    <dbReference type="NCBI Taxonomy" id="97028"/>
    <lineage>
        <taxon>Eukaryota</taxon>
        <taxon>Viridiplantae</taxon>
        <taxon>Streptophyta</taxon>
        <taxon>Embryophyta</taxon>
        <taxon>Tracheophyta</taxon>
        <taxon>Spermatophyta</taxon>
        <taxon>Magnoliopsida</taxon>
        <taxon>eudicotyledons</taxon>
        <taxon>Gunneridae</taxon>
        <taxon>Pentapetalae</taxon>
        <taxon>rosids</taxon>
        <taxon>fabids</taxon>
        <taxon>Fabales</taxon>
        <taxon>Fabaceae</taxon>
        <taxon>Papilionoideae</taxon>
        <taxon>50 kb inversion clade</taxon>
        <taxon>NPAAA clade</taxon>
        <taxon>Hologalegina</taxon>
        <taxon>IRL clade</taxon>
        <taxon>Trifolieae</taxon>
        <taxon>Trifolium</taxon>
    </lineage>
</organism>
<protein>
    <submittedName>
        <fullName evidence="2">Uncharacterized protein</fullName>
    </submittedName>
</protein>
<feature type="region of interest" description="Disordered" evidence="1">
    <location>
        <begin position="70"/>
        <end position="141"/>
    </location>
</feature>
<dbReference type="EMBL" id="LXQA010031814">
    <property type="protein sequence ID" value="MCH96223.1"/>
    <property type="molecule type" value="Genomic_DNA"/>
</dbReference>
<sequence>MVKLLRKKCEALVAEEIRPEVLNASFLTKMHITSEKLVHPKKSFAINNKDPMKWCLLHLLVIFTVQEPEERKGKQKRKLKKKKMLKKKAKVEKDAEKMSKQKYENPAKKGSEVQKHTPAKKRKHAASSEDSSETDTDDQTIAARIRRGKAAHVAKSMSSKNTSKADCEKGYTVPINTIYPEQNEPTIEVSTSDTNTEELDRTTDEVINEGTSFIAKKSCAETSQKLDDQTPSDTPLKELINHLSKDTLNSHPFTHEIAKSISQPNFSPQNQPHISTLSHLQPNHHLNLNNMMKPKPNQNKLLTILTKWTLTNLNLLY</sequence>
<reference evidence="2 3" key="1">
    <citation type="journal article" date="2018" name="Front. Plant Sci.">
        <title>Red Clover (Trifolium pratense) and Zigzag Clover (T. medium) - A Picture of Genomic Similarities and Differences.</title>
        <authorList>
            <person name="Dluhosova J."/>
            <person name="Istvanek J."/>
            <person name="Nedelnik J."/>
            <person name="Repkova J."/>
        </authorList>
    </citation>
    <scope>NUCLEOTIDE SEQUENCE [LARGE SCALE GENOMIC DNA]</scope>
    <source>
        <strain evidence="3">cv. 10/8</strain>
        <tissue evidence="2">Leaf</tissue>
    </source>
</reference>
<comment type="caution">
    <text evidence="2">The sequence shown here is derived from an EMBL/GenBank/DDBJ whole genome shotgun (WGS) entry which is preliminary data.</text>
</comment>
<feature type="compositionally biased region" description="Basic residues" evidence="1">
    <location>
        <begin position="73"/>
        <end position="90"/>
    </location>
</feature>
<proteinExistence type="predicted"/>
<evidence type="ECO:0000256" key="1">
    <source>
        <dbReference type="SAM" id="MobiDB-lite"/>
    </source>
</evidence>
<feature type="compositionally biased region" description="Basic and acidic residues" evidence="1">
    <location>
        <begin position="91"/>
        <end position="115"/>
    </location>
</feature>
<evidence type="ECO:0000313" key="3">
    <source>
        <dbReference type="Proteomes" id="UP000265520"/>
    </source>
</evidence>
<dbReference type="Proteomes" id="UP000265520">
    <property type="component" value="Unassembled WGS sequence"/>
</dbReference>
<evidence type="ECO:0000313" key="2">
    <source>
        <dbReference type="EMBL" id="MCH96223.1"/>
    </source>
</evidence>